<organism evidence="12 13">
    <name type="scientific">Clostridium oceanicum</name>
    <dbReference type="NCBI Taxonomy" id="1543"/>
    <lineage>
        <taxon>Bacteria</taxon>
        <taxon>Bacillati</taxon>
        <taxon>Bacillota</taxon>
        <taxon>Clostridia</taxon>
        <taxon>Eubacteriales</taxon>
        <taxon>Clostridiaceae</taxon>
        <taxon>Clostridium</taxon>
    </lineage>
</organism>
<gene>
    <name evidence="12" type="ORF">GCM10008906_12380</name>
</gene>
<evidence type="ECO:0000256" key="2">
    <source>
        <dbReference type="ARBA" id="ARBA00005417"/>
    </source>
</evidence>
<dbReference type="GO" id="GO:0005524">
    <property type="term" value="F:ATP binding"/>
    <property type="evidence" value="ECO:0007669"/>
    <property type="project" value="UniProtKB-KW"/>
</dbReference>
<accession>A0ABP3UKF7</accession>
<dbReference type="Pfam" id="PF00005">
    <property type="entry name" value="ABC_tran"/>
    <property type="match status" value="2"/>
</dbReference>
<dbReference type="Proteomes" id="UP001501510">
    <property type="component" value="Unassembled WGS sequence"/>
</dbReference>
<evidence type="ECO:0000259" key="11">
    <source>
        <dbReference type="PROSITE" id="PS50893"/>
    </source>
</evidence>
<evidence type="ECO:0000313" key="13">
    <source>
        <dbReference type="Proteomes" id="UP001501510"/>
    </source>
</evidence>
<keyword evidence="13" id="KW-1185">Reference proteome</keyword>
<dbReference type="EMBL" id="BAAACG010000006">
    <property type="protein sequence ID" value="GAA0736831.1"/>
    <property type="molecule type" value="Genomic_DNA"/>
</dbReference>
<keyword evidence="9" id="KW-0472">Membrane</keyword>
<evidence type="ECO:0000256" key="3">
    <source>
        <dbReference type="ARBA" id="ARBA00022448"/>
    </source>
</evidence>
<dbReference type="InterPro" id="IPR003593">
    <property type="entry name" value="AAA+_ATPase"/>
</dbReference>
<dbReference type="PANTHER" id="PTHR43553:SF23">
    <property type="entry name" value="ABC TRANSPORTER ATP-BINDING COMPONENT"/>
    <property type="match status" value="1"/>
</dbReference>
<dbReference type="InterPro" id="IPR015856">
    <property type="entry name" value="ABC_transpr_CbiO/EcfA_su"/>
</dbReference>
<keyword evidence="7 12" id="KW-0067">ATP-binding</keyword>
<dbReference type="InterPro" id="IPR050095">
    <property type="entry name" value="ECF_ABC_transporter_ATP-bd"/>
</dbReference>
<keyword evidence="3" id="KW-0813">Transport</keyword>
<dbReference type="InterPro" id="IPR027417">
    <property type="entry name" value="P-loop_NTPase"/>
</dbReference>
<feature type="domain" description="ABC transporter" evidence="11">
    <location>
        <begin position="2"/>
        <end position="241"/>
    </location>
</feature>
<dbReference type="PROSITE" id="PS00211">
    <property type="entry name" value="ABC_TRANSPORTER_1"/>
    <property type="match status" value="2"/>
</dbReference>
<comment type="similarity">
    <text evidence="2">Belongs to the ABC transporter superfamily.</text>
</comment>
<dbReference type="SUPFAM" id="SSF52540">
    <property type="entry name" value="P-loop containing nucleoside triphosphate hydrolases"/>
    <property type="match status" value="2"/>
</dbReference>
<dbReference type="CDD" id="cd03225">
    <property type="entry name" value="ABC_cobalt_CbiO_domain1"/>
    <property type="match status" value="1"/>
</dbReference>
<evidence type="ECO:0000256" key="5">
    <source>
        <dbReference type="ARBA" id="ARBA00022737"/>
    </source>
</evidence>
<sequence>MVDFKNVYFKYKGKKEPSIRNLNLKIQKGQCIVLCGRSGCGKTSNTRLLNGLITEFYPGDLTGSVEIDGDFISELPIYKISKKVGSVFQNPNTQFFNTDTDSEIAFGIENLSVSEEKLRFIVDKTFHDFKIEKLKNRSLFELSGGEKQKIAFASIYAMNPEIYVLDEPSSNLDSYAIDDLKEILTFLKSKGKTIIIAEHRLYYLKDLADAICYVEKGEIQSIYSPESFLKVPDEERKSKGLRSLDLNKVQLIKKEEVKKDDYLVIKDMTLRYGKKEIIKKGFDITASRGECICIIGHNGSGKTTFSKALCGLHKEYDGKIMVDGKNIPDKERLKKCYLVMQDVSYQLFAETVEEECGFGIKNFNKEDVLEILKDLDLYKYKDNHPNTLSGGQKQRLAVATSIVSKREILIFDEPTSGLDYDNMIRVSNLIEKLRGEGKLIFLVTHDYEFICNTCTRTLHFDEGALLNDYSLLDEEGKNKLNKFFILKK</sequence>
<comment type="caution">
    <text evidence="12">The sequence shown here is derived from an EMBL/GenBank/DDBJ whole genome shotgun (WGS) entry which is preliminary data.</text>
</comment>
<evidence type="ECO:0000256" key="1">
    <source>
        <dbReference type="ARBA" id="ARBA00004202"/>
    </source>
</evidence>
<dbReference type="PROSITE" id="PS50893">
    <property type="entry name" value="ABC_TRANSPORTER_2"/>
    <property type="match status" value="2"/>
</dbReference>
<dbReference type="SMART" id="SM00382">
    <property type="entry name" value="AAA"/>
    <property type="match status" value="2"/>
</dbReference>
<dbReference type="InterPro" id="IPR017871">
    <property type="entry name" value="ABC_transporter-like_CS"/>
</dbReference>
<proteinExistence type="inferred from homology"/>
<reference evidence="13" key="1">
    <citation type="journal article" date="2019" name="Int. J. Syst. Evol. Microbiol.">
        <title>The Global Catalogue of Microorganisms (GCM) 10K type strain sequencing project: providing services to taxonomists for standard genome sequencing and annotation.</title>
        <authorList>
            <consortium name="The Broad Institute Genomics Platform"/>
            <consortium name="The Broad Institute Genome Sequencing Center for Infectious Disease"/>
            <person name="Wu L."/>
            <person name="Ma J."/>
        </authorList>
    </citation>
    <scope>NUCLEOTIDE SEQUENCE [LARGE SCALE GENOMIC DNA]</scope>
    <source>
        <strain evidence="13">JCM 1407</strain>
    </source>
</reference>
<dbReference type="InterPro" id="IPR003439">
    <property type="entry name" value="ABC_transporter-like_ATP-bd"/>
</dbReference>
<protein>
    <submittedName>
        <fullName evidence="12">ABC transporter ATP-binding protein</fullName>
    </submittedName>
</protein>
<name>A0ABP3UKF7_9CLOT</name>
<keyword evidence="5" id="KW-0677">Repeat</keyword>
<evidence type="ECO:0000256" key="4">
    <source>
        <dbReference type="ARBA" id="ARBA00022475"/>
    </source>
</evidence>
<evidence type="ECO:0000256" key="10">
    <source>
        <dbReference type="ARBA" id="ARBA00025157"/>
    </source>
</evidence>
<evidence type="ECO:0000256" key="6">
    <source>
        <dbReference type="ARBA" id="ARBA00022741"/>
    </source>
</evidence>
<feature type="domain" description="ABC transporter" evidence="11">
    <location>
        <begin position="263"/>
        <end position="487"/>
    </location>
</feature>
<evidence type="ECO:0000256" key="7">
    <source>
        <dbReference type="ARBA" id="ARBA00022840"/>
    </source>
</evidence>
<keyword evidence="4" id="KW-1003">Cell membrane</keyword>
<comment type="subcellular location">
    <subcellularLocation>
        <location evidence="1">Cell membrane</location>
        <topology evidence="1">Peripheral membrane protein</topology>
    </subcellularLocation>
</comment>
<comment type="function">
    <text evidence="10">Probably part of an ABC transporter complex. Responsible for energy coupling to the transport system.</text>
</comment>
<keyword evidence="8" id="KW-1278">Translocase</keyword>
<evidence type="ECO:0000313" key="12">
    <source>
        <dbReference type="EMBL" id="GAA0736831.1"/>
    </source>
</evidence>
<evidence type="ECO:0000256" key="9">
    <source>
        <dbReference type="ARBA" id="ARBA00023136"/>
    </source>
</evidence>
<dbReference type="PANTHER" id="PTHR43553">
    <property type="entry name" value="HEAVY METAL TRANSPORTER"/>
    <property type="match status" value="1"/>
</dbReference>
<evidence type="ECO:0000256" key="8">
    <source>
        <dbReference type="ARBA" id="ARBA00022967"/>
    </source>
</evidence>
<keyword evidence="6" id="KW-0547">Nucleotide-binding</keyword>
<dbReference type="Gene3D" id="3.40.50.300">
    <property type="entry name" value="P-loop containing nucleotide triphosphate hydrolases"/>
    <property type="match status" value="2"/>
</dbReference>
<dbReference type="CDD" id="cd03226">
    <property type="entry name" value="ABC_cobalt_CbiO_domain2"/>
    <property type="match status" value="1"/>
</dbReference>
<dbReference type="RefSeq" id="WP_343759913.1">
    <property type="nucleotide sequence ID" value="NZ_BAAACG010000006.1"/>
</dbReference>